<dbReference type="AlphaFoldDB" id="A0A4T0JJ56"/>
<evidence type="ECO:0000313" key="2">
    <source>
        <dbReference type="EMBL" id="TIB43136.1"/>
    </source>
</evidence>
<sequence length="121" mass="13933">MTRCDNTENHQPNYVFKKHTYILNSLYLKIEIYFNNAKALAVFTFTATIAPVASKSNLTVLWQGVDSKNDDNYGKYYKQDKLSHEDAFKKHREEVEKHIKPNNDAGEKNKPDFKVGGSDVC</sequence>
<gene>
    <name evidence="2" type="ORF">E3P86_00135</name>
</gene>
<name>A0A4T0JJ56_WALIC</name>
<feature type="compositionally biased region" description="Basic and acidic residues" evidence="1">
    <location>
        <begin position="96"/>
        <end position="113"/>
    </location>
</feature>
<proteinExistence type="predicted"/>
<evidence type="ECO:0000313" key="3">
    <source>
        <dbReference type="Proteomes" id="UP000310689"/>
    </source>
</evidence>
<accession>A0A4T0JJ56</accession>
<feature type="region of interest" description="Disordered" evidence="1">
    <location>
        <begin position="96"/>
        <end position="121"/>
    </location>
</feature>
<dbReference type="Proteomes" id="UP000310689">
    <property type="component" value="Unassembled WGS sequence"/>
</dbReference>
<protein>
    <submittedName>
        <fullName evidence="2">Uncharacterized protein</fullName>
    </submittedName>
</protein>
<reference evidence="2 3" key="1">
    <citation type="submission" date="2019-03" db="EMBL/GenBank/DDBJ databases">
        <title>Sequencing 23 genomes of Wallemia ichthyophaga.</title>
        <authorList>
            <person name="Gostincar C."/>
        </authorList>
    </citation>
    <scope>NUCLEOTIDE SEQUENCE [LARGE SCALE GENOMIC DNA]</scope>
    <source>
        <strain evidence="2 3">EXF-6200</strain>
    </source>
</reference>
<organism evidence="2 3">
    <name type="scientific">Wallemia ichthyophaga</name>
    <dbReference type="NCBI Taxonomy" id="245174"/>
    <lineage>
        <taxon>Eukaryota</taxon>
        <taxon>Fungi</taxon>
        <taxon>Dikarya</taxon>
        <taxon>Basidiomycota</taxon>
        <taxon>Wallemiomycotina</taxon>
        <taxon>Wallemiomycetes</taxon>
        <taxon>Wallemiales</taxon>
        <taxon>Wallemiaceae</taxon>
        <taxon>Wallemia</taxon>
    </lineage>
</organism>
<dbReference type="EMBL" id="SPOI01000002">
    <property type="protein sequence ID" value="TIB43136.1"/>
    <property type="molecule type" value="Genomic_DNA"/>
</dbReference>
<comment type="caution">
    <text evidence="2">The sequence shown here is derived from an EMBL/GenBank/DDBJ whole genome shotgun (WGS) entry which is preliminary data.</text>
</comment>
<evidence type="ECO:0000256" key="1">
    <source>
        <dbReference type="SAM" id="MobiDB-lite"/>
    </source>
</evidence>